<dbReference type="InterPro" id="IPR036291">
    <property type="entry name" value="NAD(P)-bd_dom_sf"/>
</dbReference>
<feature type="domain" description="NAD-dependent epimerase/dehydratase" evidence="1">
    <location>
        <begin position="5"/>
        <end position="206"/>
    </location>
</feature>
<dbReference type="GO" id="GO:0005737">
    <property type="term" value="C:cytoplasm"/>
    <property type="evidence" value="ECO:0007669"/>
    <property type="project" value="TreeGrafter"/>
</dbReference>
<dbReference type="PANTHER" id="PTHR48079">
    <property type="entry name" value="PROTEIN YEEZ"/>
    <property type="match status" value="1"/>
</dbReference>
<dbReference type="EMBL" id="NAJO01000030">
    <property type="protein sequence ID" value="OQO01506.1"/>
    <property type="molecule type" value="Genomic_DNA"/>
</dbReference>
<dbReference type="AlphaFoldDB" id="A0A1V8SQR6"/>
<evidence type="ECO:0000313" key="3">
    <source>
        <dbReference type="Proteomes" id="UP000192596"/>
    </source>
</evidence>
<dbReference type="STRING" id="1507870.A0A1V8SQR6"/>
<proteinExistence type="predicted"/>
<dbReference type="Gene3D" id="3.40.50.720">
    <property type="entry name" value="NAD(P)-binding Rossmann-like Domain"/>
    <property type="match status" value="1"/>
</dbReference>
<dbReference type="PANTHER" id="PTHR48079:SF6">
    <property type="entry name" value="NAD(P)-BINDING DOMAIN-CONTAINING PROTEIN-RELATED"/>
    <property type="match status" value="1"/>
</dbReference>
<dbReference type="Proteomes" id="UP000192596">
    <property type="component" value="Unassembled WGS sequence"/>
</dbReference>
<dbReference type="InterPro" id="IPR051783">
    <property type="entry name" value="NAD(P)-dependent_oxidoreduct"/>
</dbReference>
<gene>
    <name evidence="2" type="ORF">B0A48_12540</name>
</gene>
<dbReference type="GO" id="GO:0004029">
    <property type="term" value="F:aldehyde dehydrogenase (NAD+) activity"/>
    <property type="evidence" value="ECO:0007669"/>
    <property type="project" value="TreeGrafter"/>
</dbReference>
<keyword evidence="3" id="KW-1185">Reference proteome</keyword>
<comment type="caution">
    <text evidence="2">The sequence shown here is derived from an EMBL/GenBank/DDBJ whole genome shotgun (WGS) entry which is preliminary data.</text>
</comment>
<dbReference type="Pfam" id="PF01370">
    <property type="entry name" value="Epimerase"/>
    <property type="match status" value="1"/>
</dbReference>
<organism evidence="2 3">
    <name type="scientific">Cryoendolithus antarcticus</name>
    <dbReference type="NCBI Taxonomy" id="1507870"/>
    <lineage>
        <taxon>Eukaryota</taxon>
        <taxon>Fungi</taxon>
        <taxon>Dikarya</taxon>
        <taxon>Ascomycota</taxon>
        <taxon>Pezizomycotina</taxon>
        <taxon>Dothideomycetes</taxon>
        <taxon>Dothideomycetidae</taxon>
        <taxon>Cladosporiales</taxon>
        <taxon>Cladosporiaceae</taxon>
        <taxon>Cryoendolithus</taxon>
    </lineage>
</organism>
<evidence type="ECO:0000259" key="1">
    <source>
        <dbReference type="Pfam" id="PF01370"/>
    </source>
</evidence>
<accession>A0A1V8SQR6</accession>
<reference evidence="3" key="1">
    <citation type="submission" date="2017-03" db="EMBL/GenBank/DDBJ databases">
        <title>Genomes of endolithic fungi from Antarctica.</title>
        <authorList>
            <person name="Coleine C."/>
            <person name="Masonjones S."/>
            <person name="Stajich J.E."/>
        </authorList>
    </citation>
    <scope>NUCLEOTIDE SEQUENCE [LARGE SCALE GENOMIC DNA]</scope>
    <source>
        <strain evidence="3">CCFEE 5527</strain>
    </source>
</reference>
<dbReference type="InterPro" id="IPR001509">
    <property type="entry name" value="Epimerase_deHydtase"/>
</dbReference>
<sequence>MAPNILITGGSGYLGGSLLEHLKSSNNTVSTYGHVYALVRTDEQAKQVKALYNATPITINLSNQAEITEKLIDNKISIVFYLIDAYKPDTQLLFINALEAVGKKLNVTTHVLHTSGAKLFSGFVGHPTDRTFSDADEDLFELQKHRQSKFEPMAKATDANSTIIEAAEAKGVRSYIFIPCIVYGKGTGFGNKISIQTTDIVRAAKAIRRVRKVDDLNGVSAILDW</sequence>
<protein>
    <recommendedName>
        <fullName evidence="1">NAD-dependent epimerase/dehydratase domain-containing protein</fullName>
    </recommendedName>
</protein>
<dbReference type="InParanoid" id="A0A1V8SQR6"/>
<evidence type="ECO:0000313" key="2">
    <source>
        <dbReference type="EMBL" id="OQO01506.1"/>
    </source>
</evidence>
<dbReference type="OrthoDB" id="10262413at2759"/>
<dbReference type="SUPFAM" id="SSF51735">
    <property type="entry name" value="NAD(P)-binding Rossmann-fold domains"/>
    <property type="match status" value="1"/>
</dbReference>
<name>A0A1V8SQR6_9PEZI</name>